<comment type="caution">
    <text evidence="2">The sequence shown here is derived from an EMBL/GenBank/DDBJ whole genome shotgun (WGS) entry which is preliminary data.</text>
</comment>
<accession>A0A821SQJ4</accession>
<feature type="signal peptide" evidence="1">
    <location>
        <begin position="1"/>
        <end position="16"/>
    </location>
</feature>
<name>A0A821SQJ4_9NEOP</name>
<dbReference type="OrthoDB" id="7489956at2759"/>
<evidence type="ECO:0000256" key="1">
    <source>
        <dbReference type="SAM" id="SignalP"/>
    </source>
</evidence>
<gene>
    <name evidence="2" type="ORF">PMACD_LOCUS7972</name>
</gene>
<feature type="chain" id="PRO_5032459333" evidence="1">
    <location>
        <begin position="17"/>
        <end position="201"/>
    </location>
</feature>
<dbReference type="Proteomes" id="UP000663880">
    <property type="component" value="Unassembled WGS sequence"/>
</dbReference>
<reference evidence="2" key="1">
    <citation type="submission" date="2021-02" db="EMBL/GenBank/DDBJ databases">
        <authorList>
            <person name="Steward A R."/>
        </authorList>
    </citation>
    <scope>NUCLEOTIDE SEQUENCE</scope>
</reference>
<evidence type="ECO:0000313" key="3">
    <source>
        <dbReference type="Proteomes" id="UP000663880"/>
    </source>
</evidence>
<dbReference type="EMBL" id="CAJOBZ010000020">
    <property type="protein sequence ID" value="CAF4861781.1"/>
    <property type="molecule type" value="Genomic_DNA"/>
</dbReference>
<keyword evidence="3" id="KW-1185">Reference proteome</keyword>
<dbReference type="AlphaFoldDB" id="A0A821SQJ4"/>
<sequence length="201" mass="22965">MYRAVLLAFLCTAVSSHWCAGDKPCPWKHRHHHFHHDHGHWRHFGNHFEHLANQVIDSEEGYNNHCNAVSNNVQEMYTNDAYVLIYSPGFVSTEITLQVKHRMINAIINGNGEEFNDIRILPDILNAAQAGWCYDGQNVKVVIPYRINFNVVTPATCININKETITIQKNPNLEDMDVYRQNNGGRLGGNFNPSIQNVNNN</sequence>
<proteinExistence type="predicted"/>
<protein>
    <submittedName>
        <fullName evidence="2">Uncharacterized protein</fullName>
    </submittedName>
</protein>
<evidence type="ECO:0000313" key="2">
    <source>
        <dbReference type="EMBL" id="CAF4861781.1"/>
    </source>
</evidence>
<keyword evidence="1" id="KW-0732">Signal</keyword>
<organism evidence="2 3">
    <name type="scientific">Pieris macdunnoughi</name>
    <dbReference type="NCBI Taxonomy" id="345717"/>
    <lineage>
        <taxon>Eukaryota</taxon>
        <taxon>Metazoa</taxon>
        <taxon>Ecdysozoa</taxon>
        <taxon>Arthropoda</taxon>
        <taxon>Hexapoda</taxon>
        <taxon>Insecta</taxon>
        <taxon>Pterygota</taxon>
        <taxon>Neoptera</taxon>
        <taxon>Endopterygota</taxon>
        <taxon>Lepidoptera</taxon>
        <taxon>Glossata</taxon>
        <taxon>Ditrysia</taxon>
        <taxon>Papilionoidea</taxon>
        <taxon>Pieridae</taxon>
        <taxon>Pierinae</taxon>
        <taxon>Pieris</taxon>
    </lineage>
</organism>